<organism evidence="1 2">
    <name type="scientific">Cotesia glomerata</name>
    <name type="common">Lepidopteran parasitic wasp</name>
    <name type="synonym">Apanteles glomeratus</name>
    <dbReference type="NCBI Taxonomy" id="32391"/>
    <lineage>
        <taxon>Eukaryota</taxon>
        <taxon>Metazoa</taxon>
        <taxon>Ecdysozoa</taxon>
        <taxon>Arthropoda</taxon>
        <taxon>Hexapoda</taxon>
        <taxon>Insecta</taxon>
        <taxon>Pterygota</taxon>
        <taxon>Neoptera</taxon>
        <taxon>Endopterygota</taxon>
        <taxon>Hymenoptera</taxon>
        <taxon>Apocrita</taxon>
        <taxon>Ichneumonoidea</taxon>
        <taxon>Braconidae</taxon>
        <taxon>Microgastrinae</taxon>
        <taxon>Cotesia</taxon>
    </lineage>
</organism>
<evidence type="ECO:0000313" key="1">
    <source>
        <dbReference type="EMBL" id="KAH0549967.1"/>
    </source>
</evidence>
<accession>A0AAV7IFS8</accession>
<dbReference type="Proteomes" id="UP000826195">
    <property type="component" value="Unassembled WGS sequence"/>
</dbReference>
<reference evidence="1 2" key="1">
    <citation type="journal article" date="2021" name="J. Hered.">
        <title>A chromosome-level genome assembly of the parasitoid wasp, Cotesia glomerata (Hymenoptera: Braconidae).</title>
        <authorList>
            <person name="Pinto B.J."/>
            <person name="Weis J.J."/>
            <person name="Gamble T."/>
            <person name="Ode P.J."/>
            <person name="Paul R."/>
            <person name="Zaspel J.M."/>
        </authorList>
    </citation>
    <scope>NUCLEOTIDE SEQUENCE [LARGE SCALE GENOMIC DNA]</scope>
    <source>
        <strain evidence="1">CgM1</strain>
    </source>
</reference>
<sequence>MQRAGKCSFGYEATVSGVCGKSTVHRNRECTGYLPRSAGKRTYECNPPVDWQWAPGYHDDTIVAREPLSSLFAASFSLTYDDYDNCDYNYDYEDGNSNNPSPVVRICFIKEQE</sequence>
<name>A0AAV7IFS8_COTGL</name>
<dbReference type="AlphaFoldDB" id="A0AAV7IFS8"/>
<keyword evidence="2" id="KW-1185">Reference proteome</keyword>
<proteinExistence type="predicted"/>
<evidence type="ECO:0000313" key="2">
    <source>
        <dbReference type="Proteomes" id="UP000826195"/>
    </source>
</evidence>
<protein>
    <submittedName>
        <fullName evidence="1">Uncharacterized protein</fullName>
    </submittedName>
</protein>
<comment type="caution">
    <text evidence="1">The sequence shown here is derived from an EMBL/GenBank/DDBJ whole genome shotgun (WGS) entry which is preliminary data.</text>
</comment>
<gene>
    <name evidence="1" type="ORF">KQX54_016338</name>
</gene>
<dbReference type="EMBL" id="JAHXZJ010001864">
    <property type="protein sequence ID" value="KAH0549967.1"/>
    <property type="molecule type" value="Genomic_DNA"/>
</dbReference>